<proteinExistence type="predicted"/>
<dbReference type="InterPro" id="IPR040780">
    <property type="entry name" value="Rpn6_C_helix"/>
</dbReference>
<name>A0ABD2HV81_9BILA</name>
<gene>
    <name evidence="2" type="ORF">niasHT_039121</name>
</gene>
<reference evidence="2 3" key="1">
    <citation type="submission" date="2024-10" db="EMBL/GenBank/DDBJ databases">
        <authorList>
            <person name="Kim D."/>
        </authorList>
    </citation>
    <scope>NUCLEOTIDE SEQUENCE [LARGE SCALE GENOMIC DNA]</scope>
    <source>
        <strain evidence="2">BH-2024</strain>
    </source>
</reference>
<dbReference type="PANTHER" id="PTHR10678">
    <property type="entry name" value="26S PROTEASOME NON-ATPASE REGULATORY SUBUNIT 11/COP9 SIGNALOSOME COMPLEX SUBUNIT 2"/>
    <property type="match status" value="1"/>
</dbReference>
<dbReference type="InterPro" id="IPR050871">
    <property type="entry name" value="26S_Proteasome/COP9_Components"/>
</dbReference>
<dbReference type="Proteomes" id="UP001620626">
    <property type="component" value="Unassembled WGS sequence"/>
</dbReference>
<dbReference type="SMART" id="SM00088">
    <property type="entry name" value="PINT"/>
    <property type="match status" value="1"/>
</dbReference>
<dbReference type="SMART" id="SM00753">
    <property type="entry name" value="PAM"/>
    <property type="match status" value="1"/>
</dbReference>
<evidence type="ECO:0000313" key="3">
    <source>
        <dbReference type="Proteomes" id="UP001620626"/>
    </source>
</evidence>
<dbReference type="InterPro" id="IPR000717">
    <property type="entry name" value="PCI_dom"/>
</dbReference>
<accession>A0ABD2HV81</accession>
<dbReference type="EMBL" id="JBICBT010001333">
    <property type="protein sequence ID" value="KAL3072304.1"/>
    <property type="molecule type" value="Genomic_DNA"/>
</dbReference>
<dbReference type="PROSITE" id="PS50250">
    <property type="entry name" value="PCI"/>
    <property type="match status" value="1"/>
</dbReference>
<evidence type="ECO:0000259" key="1">
    <source>
        <dbReference type="PROSITE" id="PS50250"/>
    </source>
</evidence>
<organism evidence="2 3">
    <name type="scientific">Heterodera trifolii</name>
    <dbReference type="NCBI Taxonomy" id="157864"/>
    <lineage>
        <taxon>Eukaryota</taxon>
        <taxon>Metazoa</taxon>
        <taxon>Ecdysozoa</taxon>
        <taxon>Nematoda</taxon>
        <taxon>Chromadorea</taxon>
        <taxon>Rhabditida</taxon>
        <taxon>Tylenchina</taxon>
        <taxon>Tylenchomorpha</taxon>
        <taxon>Tylenchoidea</taxon>
        <taxon>Heteroderidae</taxon>
        <taxon>Heteroderinae</taxon>
        <taxon>Heterodera</taxon>
    </lineage>
</organism>
<protein>
    <recommendedName>
        <fullName evidence="1">PCI domain-containing protein</fullName>
    </recommendedName>
</protein>
<evidence type="ECO:0000313" key="2">
    <source>
        <dbReference type="EMBL" id="KAL3072304.1"/>
    </source>
</evidence>
<dbReference type="InterPro" id="IPR036390">
    <property type="entry name" value="WH_DNA-bd_sf"/>
</dbReference>
<sequence length="333" mass="37973">MTASLQQIRAQRDWTADKCKEQIEVAKSENRTFQRQTLQAHLVHLLNKEHKFNEAIQLAAQLVRELKKVDDKDLLVDVQLEESIGFYHLSNYTKARAELVSARTIANTKYTPPAMQARLDLQSGILHAADDRDFKTAYSYFFEAFQAFDSVNESALAQQTLKYMLLSKVMLDQSDEVHSIMTGKTAQKYAKTETEAMHAIAEAAKKRSLAEFNQAFDKYKDVLGQDPVVKQHFGIIQDTMFEKELSRLIQPYSCVQVEHIAKCVGLDRERVERRLSQMLLDKKFSGCLQGDGLLVIYEQEQADPTYELAVDSVHAMGEVVDALYERAKKIKAV</sequence>
<feature type="domain" description="PCI" evidence="1">
    <location>
        <begin position="133"/>
        <end position="302"/>
    </location>
</feature>
<comment type="caution">
    <text evidence="2">The sequence shown here is derived from an EMBL/GenBank/DDBJ whole genome shotgun (WGS) entry which is preliminary data.</text>
</comment>
<dbReference type="AlphaFoldDB" id="A0ABD2HV81"/>
<dbReference type="SUPFAM" id="SSF46785">
    <property type="entry name" value="Winged helix' DNA-binding domain"/>
    <property type="match status" value="1"/>
</dbReference>
<dbReference type="Pfam" id="PF01399">
    <property type="entry name" value="PCI"/>
    <property type="match status" value="1"/>
</dbReference>
<dbReference type="Gene3D" id="1.25.40.570">
    <property type="match status" value="1"/>
</dbReference>
<keyword evidence="3" id="KW-1185">Reference proteome</keyword>
<dbReference type="Pfam" id="PF18503">
    <property type="entry name" value="RPN6_C_helix"/>
    <property type="match status" value="1"/>
</dbReference>